<gene>
    <name evidence="1" type="ORF">F9K92_15680</name>
</gene>
<accession>A0A7V7YDY6</accession>
<evidence type="ECO:0000313" key="1">
    <source>
        <dbReference type="EMBL" id="KAB7628887.1"/>
    </source>
</evidence>
<sequence>MTEFVGVVILVLVVLVLFQVVAARDRIILELRERASQQGRDIAALRELTDAIADRVLLTRDQRRVKWFDELPPIALDDLKTLSSGSERELIVALGGSDDAEVVGLHYRHDRLEFRSDGEKDAVAHGFARQWATIENDRPVKIYVNQYALTSKIVGLNQDGFVKFAPHNARLPE</sequence>
<dbReference type="RefSeq" id="WP_152153957.1">
    <property type="nucleotide sequence ID" value="NZ_WELC01000023.1"/>
</dbReference>
<evidence type="ECO:0000313" key="2">
    <source>
        <dbReference type="Proteomes" id="UP000449004"/>
    </source>
</evidence>
<proteinExistence type="predicted"/>
<comment type="caution">
    <text evidence="1">The sequence shown here is derived from an EMBL/GenBank/DDBJ whole genome shotgun (WGS) entry which is preliminary data.</text>
</comment>
<dbReference type="EMBL" id="WELC01000023">
    <property type="protein sequence ID" value="KAB7628887.1"/>
    <property type="molecule type" value="Genomic_DNA"/>
</dbReference>
<dbReference type="AlphaFoldDB" id="A0A7V7YDY6"/>
<dbReference type="Proteomes" id="UP000449004">
    <property type="component" value="Unassembled WGS sequence"/>
</dbReference>
<name>A0A7V7YDY6_9GAMM</name>
<reference evidence="1 2" key="1">
    <citation type="submission" date="2019-10" db="EMBL/GenBank/DDBJ databases">
        <title>Halotolerant bacteria associated to Saharan-endemic halophytes Stipa tenacissima L. and Atriplex halimus L mitigate salt stress and promote growth of tomato plants.</title>
        <authorList>
            <person name="Dif G."/>
        </authorList>
    </citation>
    <scope>NUCLEOTIDE SEQUENCE [LARGE SCALE GENOMIC DNA]</scope>
    <source>
        <strain evidence="1 2">IS26</strain>
    </source>
</reference>
<organism evidence="1 2">
    <name type="scientific">Stenotrophomonas rhizophila</name>
    <dbReference type="NCBI Taxonomy" id="216778"/>
    <lineage>
        <taxon>Bacteria</taxon>
        <taxon>Pseudomonadati</taxon>
        <taxon>Pseudomonadota</taxon>
        <taxon>Gammaproteobacteria</taxon>
        <taxon>Lysobacterales</taxon>
        <taxon>Lysobacteraceae</taxon>
        <taxon>Stenotrophomonas</taxon>
    </lineage>
</organism>
<protein>
    <submittedName>
        <fullName evidence="1">Uncharacterized protein</fullName>
    </submittedName>
</protein>